<keyword evidence="1" id="KW-1133">Transmembrane helix</keyword>
<reference evidence="3" key="1">
    <citation type="submission" date="2015-05" db="EMBL/GenBank/DDBJ databases">
        <authorList>
            <consortium name="Pathogen Informatics"/>
        </authorList>
    </citation>
    <scope>NUCLEOTIDE SEQUENCE [LARGE SCALE GENOMIC DNA]</scope>
    <source>
        <strain evidence="3">M72</strain>
    </source>
</reference>
<accession>A0A0M6WUF3</accession>
<dbReference type="RefSeq" id="WP_055068410.1">
    <property type="nucleotide sequence ID" value="NZ_CP173697.1"/>
</dbReference>
<name>A0A0M6WUF3_9FIRM</name>
<feature type="transmembrane region" description="Helical" evidence="1">
    <location>
        <begin position="26"/>
        <end position="45"/>
    </location>
</feature>
<sequence>MNYCVILIIVEVIIAALMRIKWTGRAAALCFSEIMVGIISMFIFDAMKPDSIGYCVFITLVYLVGNLVFLTTNSSKYASEEKPVPAGIIISTLMYAIAAYFILAIPAELLWQKYIEQTFPSAVVGFMVVYWALRIVICGGILVKGIIRAKKSLSDDQIGERWDIDGREESSSKSV</sequence>
<dbReference type="AlphaFoldDB" id="A0A0M6WUF3"/>
<keyword evidence="3" id="KW-1185">Reference proteome</keyword>
<keyword evidence="1" id="KW-0812">Transmembrane</keyword>
<organism evidence="2 3">
    <name type="scientific">Roseburia faecis</name>
    <dbReference type="NCBI Taxonomy" id="301302"/>
    <lineage>
        <taxon>Bacteria</taxon>
        <taxon>Bacillati</taxon>
        <taxon>Bacillota</taxon>
        <taxon>Clostridia</taxon>
        <taxon>Lachnospirales</taxon>
        <taxon>Lachnospiraceae</taxon>
        <taxon>Roseburia</taxon>
    </lineage>
</organism>
<evidence type="ECO:0000313" key="3">
    <source>
        <dbReference type="Proteomes" id="UP000049979"/>
    </source>
</evidence>
<feature type="transmembrane region" description="Helical" evidence="1">
    <location>
        <begin position="51"/>
        <end position="72"/>
    </location>
</feature>
<keyword evidence="1" id="KW-0472">Membrane</keyword>
<dbReference type="Proteomes" id="UP000049979">
    <property type="component" value="Unassembled WGS sequence"/>
</dbReference>
<evidence type="ECO:0000313" key="2">
    <source>
        <dbReference type="EMBL" id="CRL41196.1"/>
    </source>
</evidence>
<proteinExistence type="predicted"/>
<protein>
    <submittedName>
        <fullName evidence="2">Uncharacterized protein</fullName>
    </submittedName>
</protein>
<dbReference type="EMBL" id="CVRR01000037">
    <property type="protein sequence ID" value="CRL41196.1"/>
    <property type="molecule type" value="Genomic_DNA"/>
</dbReference>
<dbReference type="OrthoDB" id="9982532at2"/>
<feature type="transmembrane region" description="Helical" evidence="1">
    <location>
        <begin position="119"/>
        <end position="143"/>
    </location>
</feature>
<evidence type="ECO:0000256" key="1">
    <source>
        <dbReference type="SAM" id="Phobius"/>
    </source>
</evidence>
<gene>
    <name evidence="2" type="ORF">M72_12081</name>
</gene>
<feature type="transmembrane region" description="Helical" evidence="1">
    <location>
        <begin position="84"/>
        <end position="107"/>
    </location>
</feature>